<dbReference type="InterPro" id="IPR045738">
    <property type="entry name" value="DUF6088"/>
</dbReference>
<dbReference type="AlphaFoldDB" id="A0A1H4ACV2"/>
<organism evidence="1 2">
    <name type="scientific">Arachidicoccus rhizosphaerae</name>
    <dbReference type="NCBI Taxonomy" id="551991"/>
    <lineage>
        <taxon>Bacteria</taxon>
        <taxon>Pseudomonadati</taxon>
        <taxon>Bacteroidota</taxon>
        <taxon>Chitinophagia</taxon>
        <taxon>Chitinophagales</taxon>
        <taxon>Chitinophagaceae</taxon>
        <taxon>Arachidicoccus</taxon>
    </lineage>
</organism>
<evidence type="ECO:0000313" key="2">
    <source>
        <dbReference type="Proteomes" id="UP000199041"/>
    </source>
</evidence>
<keyword evidence="2" id="KW-1185">Reference proteome</keyword>
<dbReference type="RefSeq" id="WP_091398849.1">
    <property type="nucleotide sequence ID" value="NZ_FNQY01000014.1"/>
</dbReference>
<evidence type="ECO:0000313" key="1">
    <source>
        <dbReference type="EMBL" id="SEA33372.1"/>
    </source>
</evidence>
<evidence type="ECO:0008006" key="3">
    <source>
        <dbReference type="Google" id="ProtNLM"/>
    </source>
</evidence>
<dbReference type="EMBL" id="FNQY01000014">
    <property type="protein sequence ID" value="SEA33372.1"/>
    <property type="molecule type" value="Genomic_DNA"/>
</dbReference>
<reference evidence="1 2" key="1">
    <citation type="submission" date="2016-10" db="EMBL/GenBank/DDBJ databases">
        <authorList>
            <person name="de Groot N.N."/>
        </authorList>
    </citation>
    <scope>NUCLEOTIDE SEQUENCE [LARGE SCALE GENOMIC DNA]</scope>
    <source>
        <strain evidence="1 2">Vu-144</strain>
    </source>
</reference>
<name>A0A1H4ACV2_9BACT</name>
<gene>
    <name evidence="1" type="ORF">SAMN05192529_11423</name>
</gene>
<accession>A0A1H4ACV2</accession>
<dbReference type="STRING" id="551991.SAMN05192529_11423"/>
<dbReference type="Pfam" id="PF19570">
    <property type="entry name" value="DUF6088"/>
    <property type="match status" value="1"/>
</dbReference>
<dbReference type="Proteomes" id="UP000199041">
    <property type="component" value="Unassembled WGS sequence"/>
</dbReference>
<sequence>MENSVTDIIDQKIAKQRPGSILVQEDFRGTGTATAINMALSRLAGKGKIYRLTHGIYYKPKQDPLFGDLLPSPQEVAESIARKEHIRIRPSGMYALHKLGISTQVPTRMVYLTNGQRREIRMGKTEIIFKPTTAKKMALKGPLSSLVIQALEELGTIDLPEKVQQKMKDFLNKENPALLKNDLALAPARVHDFIYHLLKGNNDRMVNA</sequence>
<proteinExistence type="predicted"/>
<dbReference type="OrthoDB" id="9798200at2"/>
<protein>
    <recommendedName>
        <fullName evidence="3">Transcriptional regulator, AbiEi antitoxin, Type IV TA system</fullName>
    </recommendedName>
</protein>